<evidence type="ECO:0000313" key="4">
    <source>
        <dbReference type="Proteomes" id="UP001238179"/>
    </source>
</evidence>
<evidence type="ECO:0000259" key="2">
    <source>
        <dbReference type="Pfam" id="PF14358"/>
    </source>
</evidence>
<gene>
    <name evidence="3" type="ORF">METEAL_32420</name>
</gene>
<sequence>MSLKSFATPLTIASFITSAATGLLMFFGVKAGLVVPVHEWVSILFVAGGILHVVANGRATLAHLRRPVGATLACVCTVVAVAAVLPSRGGANPHHVLRQSMDALLDTDIQGVAALTKRPEREVKEGLARAGFTAPDGAASLRAIAKASGRPPLELLAAALPEARPEGR</sequence>
<feature type="transmembrane region" description="Helical" evidence="1">
    <location>
        <begin position="12"/>
        <end position="31"/>
    </location>
</feature>
<dbReference type="KEGG" id="msil:METEAL_32420"/>
<name>A0AA48H118_9BACT</name>
<keyword evidence="4" id="KW-1185">Reference proteome</keyword>
<keyword evidence="1" id="KW-0812">Transmembrane</keyword>
<keyword evidence="1" id="KW-1133">Transmembrane helix</keyword>
<dbReference type="AlphaFoldDB" id="A0AA48H118"/>
<accession>A0AA48H118</accession>
<feature type="transmembrane region" description="Helical" evidence="1">
    <location>
        <begin position="67"/>
        <end position="85"/>
    </location>
</feature>
<proteinExistence type="predicted"/>
<dbReference type="InterPro" id="IPR025517">
    <property type="entry name" value="DUF4405"/>
</dbReference>
<dbReference type="Proteomes" id="UP001238179">
    <property type="component" value="Chromosome"/>
</dbReference>
<reference evidence="4" key="1">
    <citation type="journal article" date="2023" name="Int. J. Syst. Evol. Microbiol.">
        <title>Mesoterricola silvestris gen. nov., sp. nov., Mesoterricola sediminis sp. nov., Geothrix oryzae sp. nov., Geothrix edaphica sp. nov., Geothrix rubra sp. nov., and Geothrix limicola sp. nov., six novel members of Acidobacteriota isolated from soils.</title>
        <authorList>
            <person name="Itoh H."/>
            <person name="Sugisawa Y."/>
            <person name="Mise K."/>
            <person name="Xu Z."/>
            <person name="Kuniyasu M."/>
            <person name="Ushijima N."/>
            <person name="Kawano K."/>
            <person name="Kobayashi E."/>
            <person name="Shiratori Y."/>
            <person name="Masuda Y."/>
            <person name="Senoo K."/>
        </authorList>
    </citation>
    <scope>NUCLEOTIDE SEQUENCE [LARGE SCALE GENOMIC DNA]</scope>
    <source>
        <strain evidence="4">W79</strain>
    </source>
</reference>
<evidence type="ECO:0000256" key="1">
    <source>
        <dbReference type="SAM" id="Phobius"/>
    </source>
</evidence>
<feature type="transmembrane region" description="Helical" evidence="1">
    <location>
        <begin position="37"/>
        <end position="55"/>
    </location>
</feature>
<protein>
    <recommendedName>
        <fullName evidence="2">Flavinylation-associated cytochrome domain-containing protein</fullName>
    </recommendedName>
</protein>
<dbReference type="EMBL" id="AP027080">
    <property type="protein sequence ID" value="BDU74068.1"/>
    <property type="molecule type" value="Genomic_DNA"/>
</dbReference>
<dbReference type="Pfam" id="PF14358">
    <property type="entry name" value="DUF4405"/>
    <property type="match status" value="1"/>
</dbReference>
<dbReference type="RefSeq" id="WP_316412739.1">
    <property type="nucleotide sequence ID" value="NZ_AP027080.1"/>
</dbReference>
<feature type="domain" description="Flavinylation-associated cytochrome" evidence="2">
    <location>
        <begin position="7"/>
        <end position="56"/>
    </location>
</feature>
<keyword evidence="1" id="KW-0472">Membrane</keyword>
<evidence type="ECO:0000313" key="3">
    <source>
        <dbReference type="EMBL" id="BDU74068.1"/>
    </source>
</evidence>
<organism evidence="3 4">
    <name type="scientific">Mesoterricola silvestris</name>
    <dbReference type="NCBI Taxonomy" id="2927979"/>
    <lineage>
        <taxon>Bacteria</taxon>
        <taxon>Pseudomonadati</taxon>
        <taxon>Acidobacteriota</taxon>
        <taxon>Holophagae</taxon>
        <taxon>Holophagales</taxon>
        <taxon>Holophagaceae</taxon>
        <taxon>Mesoterricola</taxon>
    </lineage>
</organism>